<dbReference type="InterPro" id="IPR032675">
    <property type="entry name" value="LRR_dom_sf"/>
</dbReference>
<protein>
    <submittedName>
        <fullName evidence="5">Zyg-11 related, cell cycle regulator</fullName>
    </submittedName>
</protein>
<organism evidence="5 6">
    <name type="scientific">Eptatretus burgeri</name>
    <name type="common">Inshore hagfish</name>
    <dbReference type="NCBI Taxonomy" id="7764"/>
    <lineage>
        <taxon>Eukaryota</taxon>
        <taxon>Metazoa</taxon>
        <taxon>Chordata</taxon>
        <taxon>Craniata</taxon>
        <taxon>Vertebrata</taxon>
        <taxon>Cyclostomata</taxon>
        <taxon>Myxini</taxon>
        <taxon>Myxiniformes</taxon>
        <taxon>Myxinidae</taxon>
        <taxon>Eptatretinae</taxon>
        <taxon>Eptatretus</taxon>
    </lineage>
</organism>
<evidence type="ECO:0000313" key="5">
    <source>
        <dbReference type="Ensembl" id="ENSEBUP00000001514.1"/>
    </source>
</evidence>
<reference evidence="5" key="1">
    <citation type="submission" date="2025-08" db="UniProtKB">
        <authorList>
            <consortium name="Ensembl"/>
        </authorList>
    </citation>
    <scope>IDENTIFICATION</scope>
</reference>
<evidence type="ECO:0000259" key="4">
    <source>
        <dbReference type="Pfam" id="PF25013"/>
    </source>
</evidence>
<evidence type="ECO:0000313" key="6">
    <source>
        <dbReference type="Proteomes" id="UP000694388"/>
    </source>
</evidence>
<evidence type="ECO:0000256" key="1">
    <source>
        <dbReference type="ARBA" id="ARBA00009420"/>
    </source>
</evidence>
<dbReference type="SUPFAM" id="SSF48371">
    <property type="entry name" value="ARM repeat"/>
    <property type="match status" value="1"/>
</dbReference>
<dbReference type="SUPFAM" id="SSF52047">
    <property type="entry name" value="RNI-like"/>
    <property type="match status" value="1"/>
</dbReference>
<keyword evidence="2" id="KW-0833">Ubl conjugation pathway</keyword>
<dbReference type="Gene3D" id="1.25.10.10">
    <property type="entry name" value="Leucine-rich Repeat Variant"/>
    <property type="match status" value="1"/>
</dbReference>
<sequence>GESDTSPNPRSLAELCVQCCLVQTVPALARYDDTNTLCLHPGLKLPSDICDRLVNSYVEHFVLEVGGRLDGFLELFSDPKSTRLQRHCLNCFHNSLLLLMAGMFSLSQAFTFEGFDRLRELWLSQLPPGRRLATTLGSLPSLLVLHLSGIPLPHQPTFLLRWRTQLVSLSLANCDIPQAYLQIIGLLEQLRHLDLSVEKDKTRQLPLNAGLFSELLSRLPHLQSLDLSGQLLRDDWLVAPRKEEPSIEPAVSSLLPLRVLKRPLHFLGLFHSNGCELPHLPAHVVTGDECEVHILNALDAYSSLRPSVTVAALKCLFNLVCHGTCNQPHRALMLVITVLHRYHTDPAVQTLGSGVLYYLTCLEYRAAQGPTARRAALATLLSGLESQTDIMVRKEGRTLTYWETRQLCESKENSVFNQYLFICMQSLTVGYGLWCQCDAVMELSWSALWNITDETPSNCELFLRLRGMDYFLTCLSVFPNKPVLHTNLLGLLGNVAEVHDLRPHLLTTQYISIFSKLLESTTDGIEVSYNACGVLSHIMADGPEAWLIEEPSRRTVEDRMWSAITSWDVHASRNINYRSFEPILRLVPQMAAPIAQHWATWALLNLTIVDRTS</sequence>
<dbReference type="PANTHER" id="PTHR12904:SF23">
    <property type="entry name" value="PROTEIN ZER-1 HOMOLOG"/>
    <property type="match status" value="1"/>
</dbReference>
<feature type="domain" description="Zer-1-like leucine-rich repeats region" evidence="4">
    <location>
        <begin position="135"/>
        <end position="271"/>
    </location>
</feature>
<feature type="domain" description="Protein zer-1 homolog-like C-terminal" evidence="3">
    <location>
        <begin position="311"/>
        <end position="611"/>
    </location>
</feature>
<dbReference type="Proteomes" id="UP000694388">
    <property type="component" value="Unplaced"/>
</dbReference>
<dbReference type="GO" id="GO:0031462">
    <property type="term" value="C:Cul2-RING ubiquitin ligase complex"/>
    <property type="evidence" value="ECO:0007669"/>
    <property type="project" value="TreeGrafter"/>
</dbReference>
<dbReference type="InterPro" id="IPR056845">
    <property type="entry name" value="LRR_Zer-1"/>
</dbReference>
<dbReference type="Pfam" id="PF25013">
    <property type="entry name" value="LRR_Zer-1"/>
    <property type="match status" value="1"/>
</dbReference>
<dbReference type="Pfam" id="PF22964">
    <property type="entry name" value="ZER1-like_2nd"/>
    <property type="match status" value="1"/>
</dbReference>
<dbReference type="Ensembl" id="ENSEBUT00000001843.1">
    <property type="protein sequence ID" value="ENSEBUP00000001514.1"/>
    <property type="gene ID" value="ENSEBUG00000001211.1"/>
</dbReference>
<dbReference type="AlphaFoldDB" id="A0A8C4PWV0"/>
<reference evidence="5" key="2">
    <citation type="submission" date="2025-09" db="UniProtKB">
        <authorList>
            <consortium name="Ensembl"/>
        </authorList>
    </citation>
    <scope>IDENTIFICATION</scope>
</reference>
<keyword evidence="6" id="KW-1185">Reference proteome</keyword>
<name>A0A8C4PWV0_EPTBU</name>
<accession>A0A8C4PWV0</accession>
<dbReference type="PANTHER" id="PTHR12904">
    <property type="match status" value="1"/>
</dbReference>
<proteinExistence type="inferred from homology"/>
<dbReference type="GeneTree" id="ENSGT00530000063187"/>
<dbReference type="InterPro" id="IPR016024">
    <property type="entry name" value="ARM-type_fold"/>
</dbReference>
<dbReference type="InterPro" id="IPR011989">
    <property type="entry name" value="ARM-like"/>
</dbReference>
<dbReference type="InterPro" id="IPR051341">
    <property type="entry name" value="Zyg-11_UBL_adapter"/>
</dbReference>
<dbReference type="InterPro" id="IPR055142">
    <property type="entry name" value="ZER1-like_C"/>
</dbReference>
<comment type="similarity">
    <text evidence="1">Belongs to the zyg-11 family.</text>
</comment>
<evidence type="ECO:0000259" key="3">
    <source>
        <dbReference type="Pfam" id="PF22964"/>
    </source>
</evidence>
<dbReference type="Gene3D" id="3.80.10.10">
    <property type="entry name" value="Ribonuclease Inhibitor"/>
    <property type="match status" value="1"/>
</dbReference>
<evidence type="ECO:0000256" key="2">
    <source>
        <dbReference type="ARBA" id="ARBA00022786"/>
    </source>
</evidence>